<dbReference type="AlphaFoldDB" id="A0A6J8AK73"/>
<evidence type="ECO:0000313" key="2">
    <source>
        <dbReference type="EMBL" id="CAC5369110.1"/>
    </source>
</evidence>
<evidence type="ECO:0000313" key="3">
    <source>
        <dbReference type="Proteomes" id="UP000507470"/>
    </source>
</evidence>
<reference evidence="2 3" key="1">
    <citation type="submission" date="2020-06" db="EMBL/GenBank/DDBJ databases">
        <authorList>
            <person name="Li R."/>
            <person name="Bekaert M."/>
        </authorList>
    </citation>
    <scope>NUCLEOTIDE SEQUENCE [LARGE SCALE GENOMIC DNA]</scope>
    <source>
        <strain evidence="3">wild</strain>
    </source>
</reference>
<dbReference type="OrthoDB" id="6188151at2759"/>
<protein>
    <submittedName>
        <fullName evidence="2">Uncharacterized protein</fullName>
    </submittedName>
</protein>
<feature type="coiled-coil region" evidence="1">
    <location>
        <begin position="113"/>
        <end position="168"/>
    </location>
</feature>
<evidence type="ECO:0000256" key="1">
    <source>
        <dbReference type="SAM" id="Coils"/>
    </source>
</evidence>
<sequence>MYLESRDIQYKPPPNNYKSITPDSIGETPLVQQSQQNNTINCPPVTLAESTLFEEVNIRSGNITENSNSSVNSDNQALSSSIEPVINNLSKSTSKAIDTAAVETRPNLKEKELRQKELRLKKWEEELKQQNATNSQNSTENAKLQAYIMKLEGKIKKLENSNRILRIKVAGNVDSTPTNAVNNDITNPDLLQHHTEHITGGFPMHLKTQHLHSKIQSMENIYSLNRRVSGLEYNSLKQRLDALELSKQHWPSPQGNYLYHGYQNHIPGPHVNGYQNHIPGLQVNGYQNHIPDPNGNGYQNHIPVHLEMGIRTIHQVIM</sequence>
<keyword evidence="3" id="KW-1185">Reference proteome</keyword>
<keyword evidence="1" id="KW-0175">Coiled coil</keyword>
<accession>A0A6J8AK73</accession>
<dbReference type="Proteomes" id="UP000507470">
    <property type="component" value="Unassembled WGS sequence"/>
</dbReference>
<organism evidence="2 3">
    <name type="scientific">Mytilus coruscus</name>
    <name type="common">Sea mussel</name>
    <dbReference type="NCBI Taxonomy" id="42192"/>
    <lineage>
        <taxon>Eukaryota</taxon>
        <taxon>Metazoa</taxon>
        <taxon>Spiralia</taxon>
        <taxon>Lophotrochozoa</taxon>
        <taxon>Mollusca</taxon>
        <taxon>Bivalvia</taxon>
        <taxon>Autobranchia</taxon>
        <taxon>Pteriomorphia</taxon>
        <taxon>Mytilida</taxon>
        <taxon>Mytiloidea</taxon>
        <taxon>Mytilidae</taxon>
        <taxon>Mytilinae</taxon>
        <taxon>Mytilus</taxon>
    </lineage>
</organism>
<dbReference type="EMBL" id="CACVKT020001561">
    <property type="protein sequence ID" value="CAC5369110.1"/>
    <property type="molecule type" value="Genomic_DNA"/>
</dbReference>
<gene>
    <name evidence="2" type="ORF">MCOR_8415</name>
</gene>
<name>A0A6J8AK73_MYTCO</name>
<proteinExistence type="predicted"/>